<gene>
    <name evidence="1" type="ORF">SAMN04515672_3530</name>
</gene>
<keyword evidence="2" id="KW-1185">Reference proteome</keyword>
<dbReference type="EMBL" id="FNFE01000005">
    <property type="protein sequence ID" value="SDK61781.1"/>
    <property type="molecule type" value="Genomic_DNA"/>
</dbReference>
<dbReference type="Proteomes" id="UP000198882">
    <property type="component" value="Unassembled WGS sequence"/>
</dbReference>
<name>A0A1G9DD14_9EURY</name>
<evidence type="ECO:0000313" key="1">
    <source>
        <dbReference type="EMBL" id="SDK61781.1"/>
    </source>
</evidence>
<proteinExistence type="predicted"/>
<organism evidence="1 2">
    <name type="scientific">Natronorubrum texcoconense</name>
    <dbReference type="NCBI Taxonomy" id="1095776"/>
    <lineage>
        <taxon>Archaea</taxon>
        <taxon>Methanobacteriati</taxon>
        <taxon>Methanobacteriota</taxon>
        <taxon>Stenosarchaea group</taxon>
        <taxon>Halobacteria</taxon>
        <taxon>Halobacteriales</taxon>
        <taxon>Natrialbaceae</taxon>
        <taxon>Natronorubrum</taxon>
    </lineage>
</organism>
<dbReference type="RefSeq" id="WP_090310026.1">
    <property type="nucleotide sequence ID" value="NZ_FNFE01000005.1"/>
</dbReference>
<accession>A0A1G9DD14</accession>
<sequence length="102" mass="11301">MSKAVDVTQRCTFPSSIDVTAVLERLEIQFLDVNDRRAIVIFQGGILNLESQNGTLTDLDSAEITVYDLPADNKRERGAEGQAAIELIEDFRAELSTIWNSA</sequence>
<dbReference type="OrthoDB" id="326261at2157"/>
<protein>
    <submittedName>
        <fullName evidence="1">Uncharacterized protein</fullName>
    </submittedName>
</protein>
<reference evidence="2" key="1">
    <citation type="submission" date="2016-10" db="EMBL/GenBank/DDBJ databases">
        <authorList>
            <person name="Varghese N."/>
            <person name="Submissions S."/>
        </authorList>
    </citation>
    <scope>NUCLEOTIDE SEQUENCE [LARGE SCALE GENOMIC DNA]</scope>
    <source>
        <strain evidence="2">B4,CECT 8067,JCM 17497</strain>
    </source>
</reference>
<evidence type="ECO:0000313" key="2">
    <source>
        <dbReference type="Proteomes" id="UP000198882"/>
    </source>
</evidence>
<dbReference type="AlphaFoldDB" id="A0A1G9DD14"/>